<dbReference type="AlphaFoldDB" id="A0A5C7HJW9"/>
<accession>A0A5C7HJW9</accession>
<evidence type="ECO:0000256" key="4">
    <source>
        <dbReference type="ARBA" id="ARBA00023242"/>
    </source>
</evidence>
<dbReference type="Pfam" id="PF14111">
    <property type="entry name" value="DUF4283"/>
    <property type="match status" value="1"/>
</dbReference>
<dbReference type="GO" id="GO:0031492">
    <property type="term" value="F:nucleosomal DNA binding"/>
    <property type="evidence" value="ECO:0007669"/>
    <property type="project" value="TreeGrafter"/>
</dbReference>
<feature type="region of interest" description="Disordered" evidence="5">
    <location>
        <begin position="110"/>
        <end position="211"/>
    </location>
</feature>
<evidence type="ECO:0000256" key="1">
    <source>
        <dbReference type="ARBA" id="ARBA00004123"/>
    </source>
</evidence>
<dbReference type="SMART" id="SM00526">
    <property type="entry name" value="H15"/>
    <property type="match status" value="1"/>
</dbReference>
<dbReference type="InterPro" id="IPR000116">
    <property type="entry name" value="HMGA"/>
</dbReference>
<dbReference type="GO" id="GO:0006355">
    <property type="term" value="P:regulation of DNA-templated transcription"/>
    <property type="evidence" value="ECO:0007669"/>
    <property type="project" value="InterPro"/>
</dbReference>
<dbReference type="GO" id="GO:0030261">
    <property type="term" value="P:chromosome condensation"/>
    <property type="evidence" value="ECO:0007669"/>
    <property type="project" value="TreeGrafter"/>
</dbReference>
<dbReference type="GO" id="GO:0003690">
    <property type="term" value="F:double-stranded DNA binding"/>
    <property type="evidence" value="ECO:0007669"/>
    <property type="project" value="TreeGrafter"/>
</dbReference>
<dbReference type="InterPro" id="IPR036388">
    <property type="entry name" value="WH-like_DNA-bd_sf"/>
</dbReference>
<dbReference type="SUPFAM" id="SSF46785">
    <property type="entry name" value="Winged helix' DNA-binding domain"/>
    <property type="match status" value="1"/>
</dbReference>
<dbReference type="Pfam" id="PF00538">
    <property type="entry name" value="Linker_histone"/>
    <property type="match status" value="1"/>
</dbReference>
<evidence type="ECO:0000313" key="7">
    <source>
        <dbReference type="EMBL" id="TXG57168.1"/>
    </source>
</evidence>
<dbReference type="PRINTS" id="PR00930">
    <property type="entry name" value="HIGHMOBLTYIY"/>
</dbReference>
<feature type="domain" description="H15" evidence="6">
    <location>
        <begin position="49"/>
        <end position="118"/>
    </location>
</feature>
<dbReference type="GO" id="GO:0045910">
    <property type="term" value="P:negative regulation of DNA recombination"/>
    <property type="evidence" value="ECO:0007669"/>
    <property type="project" value="TreeGrafter"/>
</dbReference>
<evidence type="ECO:0000256" key="5">
    <source>
        <dbReference type="SAM" id="MobiDB-lite"/>
    </source>
</evidence>
<dbReference type="InterPro" id="IPR036390">
    <property type="entry name" value="WH_DNA-bd_sf"/>
</dbReference>
<keyword evidence="8" id="KW-1185">Reference proteome</keyword>
<reference evidence="8" key="1">
    <citation type="journal article" date="2019" name="Gigascience">
        <title>De novo genome assembly of the endangered Acer yangbiense, a plant species with extremely small populations endemic to Yunnan Province, China.</title>
        <authorList>
            <person name="Yang J."/>
            <person name="Wariss H.M."/>
            <person name="Tao L."/>
            <person name="Zhang R."/>
            <person name="Yun Q."/>
            <person name="Hollingsworth P."/>
            <person name="Dao Z."/>
            <person name="Luo G."/>
            <person name="Guo H."/>
            <person name="Ma Y."/>
            <person name="Sun W."/>
        </authorList>
    </citation>
    <scope>NUCLEOTIDE SEQUENCE [LARGE SCALE GENOMIC DNA]</scope>
    <source>
        <strain evidence="8">cv. Malutang</strain>
    </source>
</reference>
<dbReference type="SMART" id="SM00384">
    <property type="entry name" value="AT_hook"/>
    <property type="match status" value="4"/>
</dbReference>
<feature type="compositionally biased region" description="Basic residues" evidence="5">
    <location>
        <begin position="176"/>
        <end position="185"/>
    </location>
</feature>
<dbReference type="GO" id="GO:0006334">
    <property type="term" value="P:nucleosome assembly"/>
    <property type="evidence" value="ECO:0007669"/>
    <property type="project" value="InterPro"/>
</dbReference>
<name>A0A5C7HJW9_9ROSI</name>
<feature type="compositionally biased region" description="Low complexity" evidence="5">
    <location>
        <begin position="186"/>
        <end position="203"/>
    </location>
</feature>
<comment type="subcellular location">
    <subcellularLocation>
        <location evidence="1">Nucleus</location>
    </subcellularLocation>
</comment>
<keyword evidence="4" id="KW-0539">Nucleus</keyword>
<evidence type="ECO:0000313" key="8">
    <source>
        <dbReference type="Proteomes" id="UP000323000"/>
    </source>
</evidence>
<dbReference type="PANTHER" id="PTHR11467">
    <property type="entry name" value="HISTONE H1"/>
    <property type="match status" value="1"/>
</dbReference>
<sequence length="401" mass="44307">MLFHGNTVRLMDTGSHLFPGFCRDCGPHISALGCWIWVLKNYKNQMIYLPHALDVMIMAAIDALNENGGSSKAAISKQMESAYPDLPAAHATLLAHHLGKMKQSGQLAMDKNNYLKPDPNAPPKRGRGRPPKPKAPEPVGVVVSPPRPRGRPPKPRDPFAPPAPSKKKSSGGSGRPRGRPPKKAKTAPPAAASSAPAAATGPPRGRGRPPKIGFYEISKLCAELSINGKEKRLWSVQDKVTKAAEKKLDLCLVGKILSPKQVNRDAFRAIIPRIWQTMVDIEIVQDNTYLFYFQNQGERFRVLSGGPWSFDNCLLVLEKLSGVREITRLPFNRVAFWVQIINAPLLCITKEMGEFIGRCLGDLVDIDVGVTGECFGKYMRLRVAIDISKPLKRFLRLELKK</sequence>
<dbReference type="InterPro" id="IPR005818">
    <property type="entry name" value="Histone_H1/H5_H15"/>
</dbReference>
<gene>
    <name evidence="7" type="ORF">EZV62_018481</name>
</gene>
<dbReference type="Gene3D" id="1.10.10.10">
    <property type="entry name" value="Winged helix-like DNA-binding domain superfamily/Winged helix DNA-binding domain"/>
    <property type="match status" value="1"/>
</dbReference>
<organism evidence="7 8">
    <name type="scientific">Acer yangbiense</name>
    <dbReference type="NCBI Taxonomy" id="1000413"/>
    <lineage>
        <taxon>Eukaryota</taxon>
        <taxon>Viridiplantae</taxon>
        <taxon>Streptophyta</taxon>
        <taxon>Embryophyta</taxon>
        <taxon>Tracheophyta</taxon>
        <taxon>Spermatophyta</taxon>
        <taxon>Magnoliopsida</taxon>
        <taxon>eudicotyledons</taxon>
        <taxon>Gunneridae</taxon>
        <taxon>Pentapetalae</taxon>
        <taxon>rosids</taxon>
        <taxon>malvids</taxon>
        <taxon>Sapindales</taxon>
        <taxon>Sapindaceae</taxon>
        <taxon>Hippocastanoideae</taxon>
        <taxon>Acereae</taxon>
        <taxon>Acer</taxon>
    </lineage>
</organism>
<protein>
    <recommendedName>
        <fullName evidence="6">H15 domain-containing protein</fullName>
    </recommendedName>
</protein>
<comment type="caution">
    <text evidence="7">The sequence shown here is derived from an EMBL/GenBank/DDBJ whole genome shotgun (WGS) entry which is preliminary data.</text>
</comment>
<evidence type="ECO:0000256" key="2">
    <source>
        <dbReference type="ARBA" id="ARBA00022737"/>
    </source>
</evidence>
<evidence type="ECO:0000256" key="3">
    <source>
        <dbReference type="ARBA" id="ARBA00023125"/>
    </source>
</evidence>
<dbReference type="PANTHER" id="PTHR11467:SF103">
    <property type="entry name" value="HMG-Y-RELATED PROTEIN A"/>
    <property type="match status" value="1"/>
</dbReference>
<keyword evidence="3" id="KW-0238">DNA-binding</keyword>
<dbReference type="InterPro" id="IPR025558">
    <property type="entry name" value="DUF4283"/>
</dbReference>
<dbReference type="Proteomes" id="UP000323000">
    <property type="component" value="Chromosome 8"/>
</dbReference>
<dbReference type="GO" id="GO:0005730">
    <property type="term" value="C:nucleolus"/>
    <property type="evidence" value="ECO:0007669"/>
    <property type="project" value="TreeGrafter"/>
</dbReference>
<keyword evidence="2" id="KW-0677">Repeat</keyword>
<evidence type="ECO:0000259" key="6">
    <source>
        <dbReference type="PROSITE" id="PS51504"/>
    </source>
</evidence>
<dbReference type="OrthoDB" id="983454at2759"/>
<dbReference type="PRINTS" id="PR00929">
    <property type="entry name" value="ATHOOK"/>
</dbReference>
<dbReference type="PROSITE" id="PS51504">
    <property type="entry name" value="H15"/>
    <property type="match status" value="1"/>
</dbReference>
<dbReference type="GO" id="GO:0000786">
    <property type="term" value="C:nucleosome"/>
    <property type="evidence" value="ECO:0007669"/>
    <property type="project" value="InterPro"/>
</dbReference>
<dbReference type="EMBL" id="VAHF01000008">
    <property type="protein sequence ID" value="TXG57168.1"/>
    <property type="molecule type" value="Genomic_DNA"/>
</dbReference>
<proteinExistence type="predicted"/>
<dbReference type="InterPro" id="IPR017956">
    <property type="entry name" value="AT_hook_DNA-bd_motif"/>
</dbReference>